<dbReference type="InterPro" id="IPR004843">
    <property type="entry name" value="Calcineurin-like_PHP"/>
</dbReference>
<evidence type="ECO:0000256" key="1">
    <source>
        <dbReference type="ARBA" id="ARBA00022729"/>
    </source>
</evidence>
<dbReference type="GO" id="GO:0009166">
    <property type="term" value="P:nucleotide catabolic process"/>
    <property type="evidence" value="ECO:0007669"/>
    <property type="project" value="InterPro"/>
</dbReference>
<comment type="similarity">
    <text evidence="2">Belongs to the 5'-nucleotidase family.</text>
</comment>
<dbReference type="InterPro" id="IPR036907">
    <property type="entry name" value="5'-Nucleotdase_C_sf"/>
</dbReference>
<name>A0A9D1CWY5_9FIRM</name>
<dbReference type="SUPFAM" id="SSF55816">
    <property type="entry name" value="5'-nucleotidase (syn. UDP-sugar hydrolase), C-terminal domain"/>
    <property type="match status" value="1"/>
</dbReference>
<dbReference type="GO" id="GO:0000166">
    <property type="term" value="F:nucleotide binding"/>
    <property type="evidence" value="ECO:0007669"/>
    <property type="project" value="UniProtKB-KW"/>
</dbReference>
<dbReference type="InterPro" id="IPR006179">
    <property type="entry name" value="5_nucleotidase/apyrase"/>
</dbReference>
<dbReference type="InterPro" id="IPR029052">
    <property type="entry name" value="Metallo-depent_PP-like"/>
</dbReference>
<evidence type="ECO:0000256" key="2">
    <source>
        <dbReference type="RuleBase" id="RU362119"/>
    </source>
</evidence>
<dbReference type="GO" id="GO:0030288">
    <property type="term" value="C:outer membrane-bounded periplasmic space"/>
    <property type="evidence" value="ECO:0007669"/>
    <property type="project" value="TreeGrafter"/>
</dbReference>
<feature type="domain" description="5'-Nucleotidase C-terminal" evidence="4">
    <location>
        <begin position="317"/>
        <end position="467"/>
    </location>
</feature>
<protein>
    <submittedName>
        <fullName evidence="5">Bifunctional metallophosphatase/5'-nucleotidase</fullName>
    </submittedName>
</protein>
<dbReference type="Proteomes" id="UP000824260">
    <property type="component" value="Unassembled WGS sequence"/>
</dbReference>
<comment type="caution">
    <text evidence="5">The sequence shown here is derived from an EMBL/GenBank/DDBJ whole genome shotgun (WGS) entry which is preliminary data.</text>
</comment>
<reference evidence="5" key="1">
    <citation type="submission" date="2020-10" db="EMBL/GenBank/DDBJ databases">
        <authorList>
            <person name="Gilroy R."/>
        </authorList>
    </citation>
    <scope>NUCLEOTIDE SEQUENCE</scope>
    <source>
        <strain evidence="5">ChiSjej6B24-2974</strain>
    </source>
</reference>
<dbReference type="InterPro" id="IPR008334">
    <property type="entry name" value="5'-Nucleotdase_C"/>
</dbReference>
<reference evidence="5" key="2">
    <citation type="journal article" date="2021" name="PeerJ">
        <title>Extensive microbial diversity within the chicken gut microbiome revealed by metagenomics and culture.</title>
        <authorList>
            <person name="Gilroy R."/>
            <person name="Ravi A."/>
            <person name="Getino M."/>
            <person name="Pursley I."/>
            <person name="Horton D.L."/>
            <person name="Alikhan N.F."/>
            <person name="Baker D."/>
            <person name="Gharbi K."/>
            <person name="Hall N."/>
            <person name="Watson M."/>
            <person name="Adriaenssens E.M."/>
            <person name="Foster-Nyarko E."/>
            <person name="Jarju S."/>
            <person name="Secka A."/>
            <person name="Antonio M."/>
            <person name="Oren A."/>
            <person name="Chaudhuri R.R."/>
            <person name="La Ragione R."/>
            <person name="Hildebrand F."/>
            <person name="Pallen M.J."/>
        </authorList>
    </citation>
    <scope>NUCLEOTIDE SEQUENCE</scope>
    <source>
        <strain evidence="5">ChiSjej6B24-2974</strain>
    </source>
</reference>
<accession>A0A9D1CWY5</accession>
<gene>
    <name evidence="5" type="ORF">IAA52_08395</name>
</gene>
<dbReference type="AlphaFoldDB" id="A0A9D1CWY5"/>
<keyword evidence="2" id="KW-0378">Hydrolase</keyword>
<evidence type="ECO:0000259" key="4">
    <source>
        <dbReference type="Pfam" id="PF02872"/>
    </source>
</evidence>
<dbReference type="GO" id="GO:0016787">
    <property type="term" value="F:hydrolase activity"/>
    <property type="evidence" value="ECO:0007669"/>
    <property type="project" value="UniProtKB-KW"/>
</dbReference>
<keyword evidence="1" id="KW-0732">Signal</keyword>
<dbReference type="PRINTS" id="PR01607">
    <property type="entry name" value="APYRASEFAMLY"/>
</dbReference>
<organism evidence="5 6">
    <name type="scientific">Candidatus Pullichristensenella stercorigallinarum</name>
    <dbReference type="NCBI Taxonomy" id="2840909"/>
    <lineage>
        <taxon>Bacteria</taxon>
        <taxon>Bacillati</taxon>
        <taxon>Bacillota</taxon>
        <taxon>Clostridia</taxon>
        <taxon>Candidatus Pullichristensenella</taxon>
    </lineage>
</organism>
<feature type="domain" description="Calcineurin-like phosphoesterase" evidence="3">
    <location>
        <begin position="5"/>
        <end position="228"/>
    </location>
</feature>
<keyword evidence="2" id="KW-0547">Nucleotide-binding</keyword>
<evidence type="ECO:0000259" key="3">
    <source>
        <dbReference type="Pfam" id="PF00149"/>
    </source>
</evidence>
<proteinExistence type="inferred from homology"/>
<dbReference type="Pfam" id="PF00149">
    <property type="entry name" value="Metallophos"/>
    <property type="match status" value="1"/>
</dbReference>
<evidence type="ECO:0000313" key="5">
    <source>
        <dbReference type="EMBL" id="HIQ83108.1"/>
    </source>
</evidence>
<sequence>MRNLKIFYTSDVHGYFFPTNYASTQEMPMGLFKLEAAYERDGNTLVIDGGDVLQGSPFAAYAAREGLRPHPCAQALNLGGYQYVTLGNHDFNMGLEALGTYLEDLEATCLCCNIRDRDGRLPIRPWTVHVLENGLRVGLVGACTPFVRRWEKPETVALLEIDEPLAAIRRALAEMCAQAEVDVKVLIYHGGFECDLKTGALLSDSGENQACAICREMDFDILLAGHQHLAVAGVDICGTRAAQPSSGAKCFVQVDAEVADSGARSVTSRLMPPASAPLESAVCALSAVESRVQAWLDQPAGHLDVPLPPGTPLENALNGALLANFVNTVQLEASGAEISACSLPNEFKGMDRAVTVRDVVSTYVYANTLKVLRITGRALRAYVEHTASYFAVEHGEVCVNSRFLRPKIEHYNYDYFSGMDYTIDLRRPTGDRVTSMRRGGREILPDEELLLCVNSYRASGTGGYDMLPGLPVERDIQADVAELITRYIEERRDIIVDKHNYLTVVRPD</sequence>
<dbReference type="Gene3D" id="3.60.21.10">
    <property type="match status" value="1"/>
</dbReference>
<dbReference type="Gene3D" id="3.90.780.10">
    <property type="entry name" value="5'-Nucleotidase, C-terminal domain"/>
    <property type="match status" value="1"/>
</dbReference>
<dbReference type="PANTHER" id="PTHR11575:SF6">
    <property type="entry name" value="2',3'-CYCLIC-NUCLEOTIDE 2'-PHOSPHODIESTERASE_3'-NUCLEOTIDASE"/>
    <property type="match status" value="1"/>
</dbReference>
<dbReference type="PANTHER" id="PTHR11575">
    <property type="entry name" value="5'-NUCLEOTIDASE-RELATED"/>
    <property type="match status" value="1"/>
</dbReference>
<dbReference type="Pfam" id="PF02872">
    <property type="entry name" value="5_nucleotid_C"/>
    <property type="match status" value="1"/>
</dbReference>
<dbReference type="EMBL" id="DVFZ01000085">
    <property type="protein sequence ID" value="HIQ83108.1"/>
    <property type="molecule type" value="Genomic_DNA"/>
</dbReference>
<evidence type="ECO:0000313" key="6">
    <source>
        <dbReference type="Proteomes" id="UP000824260"/>
    </source>
</evidence>
<dbReference type="SUPFAM" id="SSF56300">
    <property type="entry name" value="Metallo-dependent phosphatases"/>
    <property type="match status" value="1"/>
</dbReference>